<name>A0ABR0B8A9_9CRUS</name>
<evidence type="ECO:0000313" key="2">
    <source>
        <dbReference type="EMBL" id="KAK4037943.1"/>
    </source>
</evidence>
<dbReference type="Proteomes" id="UP001234178">
    <property type="component" value="Unassembled WGS sequence"/>
</dbReference>
<accession>A0ABR0B8A9</accession>
<protein>
    <submittedName>
        <fullName evidence="2">Uncharacterized protein</fullName>
    </submittedName>
</protein>
<comment type="caution">
    <text evidence="2">The sequence shown here is derived from an EMBL/GenBank/DDBJ whole genome shotgun (WGS) entry which is preliminary data.</text>
</comment>
<feature type="region of interest" description="Disordered" evidence="1">
    <location>
        <begin position="143"/>
        <end position="174"/>
    </location>
</feature>
<feature type="compositionally biased region" description="Acidic residues" evidence="1">
    <location>
        <begin position="39"/>
        <end position="48"/>
    </location>
</feature>
<keyword evidence="3" id="KW-1185">Reference proteome</keyword>
<gene>
    <name evidence="2" type="ORF">OUZ56_029966</name>
</gene>
<evidence type="ECO:0000256" key="1">
    <source>
        <dbReference type="SAM" id="MobiDB-lite"/>
    </source>
</evidence>
<sequence>MKPYLAGYCSRSEESGDGSSEGETGGSEEATDGGSSVSEEVEEEDDSEGQLTEEGLVISEKEANDNQMAPDESVSPSGRPKRSRNPPRWQEDYVVLNDQESSSPHSLLGIARGRAKSQERPSVAERPVVSLTARWRGVLARRLERGGGEDAQKDREGRRDRQLGAKPREKKVVL</sequence>
<evidence type="ECO:0000313" key="3">
    <source>
        <dbReference type="Proteomes" id="UP001234178"/>
    </source>
</evidence>
<reference evidence="2 3" key="1">
    <citation type="journal article" date="2023" name="Nucleic Acids Res.">
        <title>The hologenome of Daphnia magna reveals possible DNA methylation and microbiome-mediated evolution of the host genome.</title>
        <authorList>
            <person name="Chaturvedi A."/>
            <person name="Li X."/>
            <person name="Dhandapani V."/>
            <person name="Marshall H."/>
            <person name="Kissane S."/>
            <person name="Cuenca-Cambronero M."/>
            <person name="Asole G."/>
            <person name="Calvet F."/>
            <person name="Ruiz-Romero M."/>
            <person name="Marangio P."/>
            <person name="Guigo R."/>
            <person name="Rago D."/>
            <person name="Mirbahai L."/>
            <person name="Eastwood N."/>
            <person name="Colbourne J.K."/>
            <person name="Zhou J."/>
            <person name="Mallon E."/>
            <person name="Orsini L."/>
        </authorList>
    </citation>
    <scope>NUCLEOTIDE SEQUENCE [LARGE SCALE GENOMIC DNA]</scope>
    <source>
        <strain evidence="2">LRV0_1</strain>
    </source>
</reference>
<organism evidence="2 3">
    <name type="scientific">Daphnia magna</name>
    <dbReference type="NCBI Taxonomy" id="35525"/>
    <lineage>
        <taxon>Eukaryota</taxon>
        <taxon>Metazoa</taxon>
        <taxon>Ecdysozoa</taxon>
        <taxon>Arthropoda</taxon>
        <taxon>Crustacea</taxon>
        <taxon>Branchiopoda</taxon>
        <taxon>Diplostraca</taxon>
        <taxon>Cladocera</taxon>
        <taxon>Anomopoda</taxon>
        <taxon>Daphniidae</taxon>
        <taxon>Daphnia</taxon>
    </lineage>
</organism>
<feature type="region of interest" description="Disordered" evidence="1">
    <location>
        <begin position="1"/>
        <end position="92"/>
    </location>
</feature>
<proteinExistence type="predicted"/>
<dbReference type="EMBL" id="JAOYFB010000040">
    <property type="protein sequence ID" value="KAK4037943.1"/>
    <property type="molecule type" value="Genomic_DNA"/>
</dbReference>